<dbReference type="Pfam" id="PF00069">
    <property type="entry name" value="Pkinase"/>
    <property type="match status" value="1"/>
</dbReference>
<reference evidence="14" key="2">
    <citation type="submission" date="2016-05" db="EMBL/GenBank/DDBJ databases">
        <title>Comparative analysis highlights variable genome content of wheat rusts and divergence of the mating loci.</title>
        <authorList>
            <person name="Cuomo C.A."/>
            <person name="Bakkeren G."/>
            <person name="Szabo L."/>
            <person name="Khalil H."/>
            <person name="Joly D."/>
            <person name="Goldberg J."/>
            <person name="Young S."/>
            <person name="Zeng Q."/>
            <person name="Fellers J."/>
        </authorList>
    </citation>
    <scope>NUCLEOTIDE SEQUENCE [LARGE SCALE GENOMIC DNA]</scope>
    <source>
        <strain evidence="14">1-1 BBBD Race 1</strain>
    </source>
</reference>
<evidence type="ECO:0000256" key="11">
    <source>
        <dbReference type="ARBA" id="ARBA00048367"/>
    </source>
</evidence>
<dbReference type="VEuPathDB" id="FungiDB:PTTG_29309"/>
<evidence type="ECO:0000313" key="16">
    <source>
        <dbReference type="Proteomes" id="UP000005240"/>
    </source>
</evidence>
<dbReference type="AlphaFoldDB" id="A0A180G541"/>
<dbReference type="InterPro" id="IPR011009">
    <property type="entry name" value="Kinase-like_dom_sf"/>
</dbReference>
<comment type="catalytic activity">
    <reaction evidence="10">
        <text>L-threonyl-[protein] + ATP = O-phospho-L-threonyl-[protein] + ADP + H(+)</text>
        <dbReference type="Rhea" id="RHEA:46608"/>
        <dbReference type="Rhea" id="RHEA-COMP:11060"/>
        <dbReference type="Rhea" id="RHEA-COMP:11605"/>
        <dbReference type="ChEBI" id="CHEBI:15378"/>
        <dbReference type="ChEBI" id="CHEBI:30013"/>
        <dbReference type="ChEBI" id="CHEBI:30616"/>
        <dbReference type="ChEBI" id="CHEBI:61977"/>
        <dbReference type="ChEBI" id="CHEBI:456216"/>
        <dbReference type="EC" id="2.7.11.22"/>
    </reaction>
</comment>
<dbReference type="EnsemblFungi" id="PTTG_29309-t43_1">
    <property type="protein sequence ID" value="PTTG_29309-t43_1-p1"/>
    <property type="gene ID" value="PTTG_29309"/>
</dbReference>
<evidence type="ECO:0000256" key="1">
    <source>
        <dbReference type="ARBA" id="ARBA00006485"/>
    </source>
</evidence>
<comment type="similarity">
    <text evidence="1">Belongs to the protein kinase superfamily. CMGC Ser/Thr protein kinase family. CDC2/CDKX subfamily.</text>
</comment>
<name>A0A180G541_PUCT1</name>
<keyword evidence="5" id="KW-0808">Transferase</keyword>
<dbReference type="EC" id="2.7.11.23" evidence="2"/>
<gene>
    <name evidence="14" type="ORF">PTTG_29309</name>
</gene>
<dbReference type="Proteomes" id="UP000005240">
    <property type="component" value="Unassembled WGS sequence"/>
</dbReference>
<dbReference type="InterPro" id="IPR008271">
    <property type="entry name" value="Ser/Thr_kinase_AS"/>
</dbReference>
<evidence type="ECO:0000256" key="3">
    <source>
        <dbReference type="ARBA" id="ARBA00012425"/>
    </source>
</evidence>
<evidence type="ECO:0000256" key="7">
    <source>
        <dbReference type="ARBA" id="ARBA00022777"/>
    </source>
</evidence>
<evidence type="ECO:0000256" key="6">
    <source>
        <dbReference type="ARBA" id="ARBA00022741"/>
    </source>
</evidence>
<dbReference type="GO" id="GO:0004693">
    <property type="term" value="F:cyclin-dependent protein serine/threonine kinase activity"/>
    <property type="evidence" value="ECO:0007669"/>
    <property type="project" value="UniProtKB-EC"/>
</dbReference>
<proteinExistence type="inferred from homology"/>
<dbReference type="PANTHER" id="PTHR24056:SF495">
    <property type="entry name" value="CYCLIN-DEPENDENT KINASE 8-RELATED"/>
    <property type="match status" value="1"/>
</dbReference>
<dbReference type="InterPro" id="IPR000719">
    <property type="entry name" value="Prot_kinase_dom"/>
</dbReference>
<evidence type="ECO:0000256" key="9">
    <source>
        <dbReference type="ARBA" id="ARBA00041823"/>
    </source>
</evidence>
<dbReference type="OrthoDB" id="6284126at2759"/>
<evidence type="ECO:0000313" key="14">
    <source>
        <dbReference type="EMBL" id="OAV87720.1"/>
    </source>
</evidence>
<dbReference type="STRING" id="630390.A0A180G541"/>
<reference evidence="15 16" key="3">
    <citation type="journal article" date="2017" name="G3 (Bethesda)">
        <title>Comparative analysis highlights variable genome content of wheat rusts and divergence of the mating loci.</title>
        <authorList>
            <person name="Cuomo C.A."/>
            <person name="Bakkeren G."/>
            <person name="Khalil H.B."/>
            <person name="Panwar V."/>
            <person name="Joly D."/>
            <person name="Linning R."/>
            <person name="Sakthikumar S."/>
            <person name="Song X."/>
            <person name="Adiconis X."/>
            <person name="Fan L."/>
            <person name="Goldberg J.M."/>
            <person name="Levin J.Z."/>
            <person name="Young S."/>
            <person name="Zeng Q."/>
            <person name="Anikster Y."/>
            <person name="Bruce M."/>
            <person name="Wang M."/>
            <person name="Yin C."/>
            <person name="McCallum B."/>
            <person name="Szabo L.J."/>
            <person name="Hulbert S."/>
            <person name="Chen X."/>
            <person name="Fellers J.P."/>
        </authorList>
    </citation>
    <scope>NUCLEOTIDE SEQUENCE</scope>
    <source>
        <strain evidence="16">Isolate 1-1 / race 1 (BBBD)</strain>
        <strain evidence="15">isolate 1-1 / race 1 (BBBD)</strain>
    </source>
</reference>
<evidence type="ECO:0000256" key="10">
    <source>
        <dbReference type="ARBA" id="ARBA00047811"/>
    </source>
</evidence>
<comment type="catalytic activity">
    <reaction evidence="11">
        <text>L-seryl-[protein] + ATP = O-phospho-L-seryl-[protein] + ADP + H(+)</text>
        <dbReference type="Rhea" id="RHEA:17989"/>
        <dbReference type="Rhea" id="RHEA-COMP:9863"/>
        <dbReference type="Rhea" id="RHEA-COMP:11604"/>
        <dbReference type="ChEBI" id="CHEBI:15378"/>
        <dbReference type="ChEBI" id="CHEBI:29999"/>
        <dbReference type="ChEBI" id="CHEBI:30616"/>
        <dbReference type="ChEBI" id="CHEBI:83421"/>
        <dbReference type="ChEBI" id="CHEBI:456216"/>
        <dbReference type="EC" id="2.7.11.22"/>
    </reaction>
</comment>
<evidence type="ECO:0000256" key="8">
    <source>
        <dbReference type="ARBA" id="ARBA00022840"/>
    </source>
</evidence>
<reference evidence="15" key="4">
    <citation type="submission" date="2025-05" db="UniProtKB">
        <authorList>
            <consortium name="EnsemblFungi"/>
        </authorList>
    </citation>
    <scope>IDENTIFICATION</scope>
    <source>
        <strain evidence="15">isolate 1-1 / race 1 (BBBD)</strain>
    </source>
</reference>
<protein>
    <recommendedName>
        <fullName evidence="9">Cyclin-dependent kinase 8</fullName>
        <ecNumber evidence="3">2.7.11.22</ecNumber>
        <ecNumber evidence="2">2.7.11.23</ecNumber>
    </recommendedName>
</protein>
<dbReference type="GO" id="GO:0016592">
    <property type="term" value="C:mediator complex"/>
    <property type="evidence" value="ECO:0007669"/>
    <property type="project" value="TreeGrafter"/>
</dbReference>
<evidence type="ECO:0000256" key="4">
    <source>
        <dbReference type="ARBA" id="ARBA00022527"/>
    </source>
</evidence>
<dbReference type="GO" id="GO:0005524">
    <property type="term" value="F:ATP binding"/>
    <property type="evidence" value="ECO:0007669"/>
    <property type="project" value="UniProtKB-KW"/>
</dbReference>
<keyword evidence="4" id="KW-0723">Serine/threonine-protein kinase</keyword>
<evidence type="ECO:0000313" key="15">
    <source>
        <dbReference type="EnsemblFungi" id="PTTG_29309-t43_1-p1"/>
    </source>
</evidence>
<dbReference type="EMBL" id="ADAS02000299">
    <property type="protein sequence ID" value="OAV87720.1"/>
    <property type="molecule type" value="Genomic_DNA"/>
</dbReference>
<dbReference type="SUPFAM" id="SSF56112">
    <property type="entry name" value="Protein kinase-like (PK-like)"/>
    <property type="match status" value="1"/>
</dbReference>
<evidence type="ECO:0000256" key="12">
    <source>
        <dbReference type="ARBA" id="ARBA00049280"/>
    </source>
</evidence>
<organism evidence="14">
    <name type="scientific">Puccinia triticina (isolate 1-1 / race 1 (BBBD))</name>
    <name type="common">Brown leaf rust fungus</name>
    <dbReference type="NCBI Taxonomy" id="630390"/>
    <lineage>
        <taxon>Eukaryota</taxon>
        <taxon>Fungi</taxon>
        <taxon>Dikarya</taxon>
        <taxon>Basidiomycota</taxon>
        <taxon>Pucciniomycotina</taxon>
        <taxon>Pucciniomycetes</taxon>
        <taxon>Pucciniales</taxon>
        <taxon>Pucciniaceae</taxon>
        <taxon>Puccinia</taxon>
    </lineage>
</organism>
<dbReference type="PANTHER" id="PTHR24056">
    <property type="entry name" value="CELL DIVISION PROTEIN KINASE"/>
    <property type="match status" value="1"/>
</dbReference>
<keyword evidence="8" id="KW-0067">ATP-binding</keyword>
<keyword evidence="7 14" id="KW-0418">Kinase</keyword>
<dbReference type="PROSITE" id="PS50011">
    <property type="entry name" value="PROTEIN_KINASE_DOM"/>
    <property type="match status" value="1"/>
</dbReference>
<dbReference type="InterPro" id="IPR050108">
    <property type="entry name" value="CDK"/>
</dbReference>
<feature type="domain" description="Protein kinase" evidence="13">
    <location>
        <begin position="22"/>
        <end position="180"/>
    </location>
</feature>
<dbReference type="GO" id="GO:0008353">
    <property type="term" value="F:RNA polymerase II CTD heptapeptide repeat kinase activity"/>
    <property type="evidence" value="ECO:0007669"/>
    <property type="project" value="UniProtKB-EC"/>
</dbReference>
<accession>A0A180G541</accession>
<comment type="catalytic activity">
    <reaction evidence="12">
        <text>[DNA-directed RNA polymerase] + ATP = phospho-[DNA-directed RNA polymerase] + ADP + H(+)</text>
        <dbReference type="Rhea" id="RHEA:10216"/>
        <dbReference type="Rhea" id="RHEA-COMP:11321"/>
        <dbReference type="Rhea" id="RHEA-COMP:11322"/>
        <dbReference type="ChEBI" id="CHEBI:15378"/>
        <dbReference type="ChEBI" id="CHEBI:30616"/>
        <dbReference type="ChEBI" id="CHEBI:43176"/>
        <dbReference type="ChEBI" id="CHEBI:68546"/>
        <dbReference type="ChEBI" id="CHEBI:456216"/>
        <dbReference type="EC" id="2.7.11.23"/>
    </reaction>
</comment>
<dbReference type="Gene3D" id="1.10.510.10">
    <property type="entry name" value="Transferase(Phosphotransferase) domain 1"/>
    <property type="match status" value="1"/>
</dbReference>
<evidence type="ECO:0000256" key="5">
    <source>
        <dbReference type="ARBA" id="ARBA00022679"/>
    </source>
</evidence>
<evidence type="ECO:0000256" key="2">
    <source>
        <dbReference type="ARBA" id="ARBA00012409"/>
    </source>
</evidence>
<dbReference type="Gene3D" id="3.30.200.20">
    <property type="entry name" value="Phosphorylase Kinase, domain 1"/>
    <property type="match status" value="1"/>
</dbReference>
<dbReference type="PROSITE" id="PS00108">
    <property type="entry name" value="PROTEIN_KINASE_ST"/>
    <property type="match status" value="1"/>
</dbReference>
<evidence type="ECO:0000259" key="13">
    <source>
        <dbReference type="PROSITE" id="PS50011"/>
    </source>
</evidence>
<keyword evidence="6" id="KW-0547">Nucleotide-binding</keyword>
<reference evidence="14" key="1">
    <citation type="submission" date="2009-11" db="EMBL/GenBank/DDBJ databases">
        <authorList>
            <consortium name="The Broad Institute Genome Sequencing Platform"/>
            <person name="Ward D."/>
            <person name="Feldgarden M."/>
            <person name="Earl A."/>
            <person name="Young S.K."/>
            <person name="Zeng Q."/>
            <person name="Koehrsen M."/>
            <person name="Alvarado L."/>
            <person name="Berlin A."/>
            <person name="Bochicchio J."/>
            <person name="Borenstein D."/>
            <person name="Chapman S.B."/>
            <person name="Chen Z."/>
            <person name="Engels R."/>
            <person name="Freedman E."/>
            <person name="Gellesch M."/>
            <person name="Goldberg J."/>
            <person name="Griggs A."/>
            <person name="Gujja S."/>
            <person name="Heilman E."/>
            <person name="Heiman D."/>
            <person name="Hepburn T."/>
            <person name="Howarth C."/>
            <person name="Jen D."/>
            <person name="Larson L."/>
            <person name="Lewis B."/>
            <person name="Mehta T."/>
            <person name="Park D."/>
            <person name="Pearson M."/>
            <person name="Roberts A."/>
            <person name="Saif S."/>
            <person name="Shea T."/>
            <person name="Shenoy N."/>
            <person name="Sisk P."/>
            <person name="Stolte C."/>
            <person name="Sykes S."/>
            <person name="Thomson T."/>
            <person name="Walk T."/>
            <person name="White J."/>
            <person name="Yandava C."/>
            <person name="Izard J."/>
            <person name="Baranova O.V."/>
            <person name="Blanton J.M."/>
            <person name="Tanner A.C."/>
            <person name="Dewhirst F.E."/>
            <person name="Haas B."/>
            <person name="Nusbaum C."/>
            <person name="Birren B."/>
        </authorList>
    </citation>
    <scope>NUCLEOTIDE SEQUENCE [LARGE SCALE GENOMIC DNA]</scope>
    <source>
        <strain evidence="14">1-1 BBBD Race 1</strain>
    </source>
</reference>
<keyword evidence="16" id="KW-1185">Reference proteome</keyword>
<sequence length="180" mass="20601">MQLMQGYRERKDRERRTIQDRYAILGFISSGTYGKVYKARPRDAPGAAVAIKKFKPDRDGEASYTGISQSACREIMLNREIGHENLTALQEVMLQDKAIYLVFEYCEHDFLQIIHHHSQTRSAIPEPTLKALLFQLLNGLAYLHANWIVHRDLKPANILVTERGVVKIGTRALFPSFGRC</sequence>
<dbReference type="EC" id="2.7.11.22" evidence="3"/>
<dbReference type="SMART" id="SM00220">
    <property type="entry name" value="S_TKc"/>
    <property type="match status" value="1"/>
</dbReference>